<evidence type="ECO:0000313" key="3">
    <source>
        <dbReference type="EMBL" id="KAJ1359222.1"/>
    </source>
</evidence>
<dbReference type="PANTHER" id="PTHR14095:SF0">
    <property type="entry name" value="MIP22305P"/>
    <property type="match status" value="1"/>
</dbReference>
<gene>
    <name evidence="3" type="ORF">KIN20_017909</name>
</gene>
<comment type="caution">
    <text evidence="3">The sequence shown here is derived from an EMBL/GenBank/DDBJ whole genome shotgun (WGS) entry which is preliminary data.</text>
</comment>
<accession>A0AAD5MIN6</accession>
<dbReference type="EMBL" id="JAHQIW010003575">
    <property type="protein sequence ID" value="KAJ1359222.1"/>
    <property type="molecule type" value="Genomic_DNA"/>
</dbReference>
<dbReference type="Proteomes" id="UP001196413">
    <property type="component" value="Unassembled WGS sequence"/>
</dbReference>
<name>A0AAD5MIN6_PARTN</name>
<keyword evidence="4" id="KW-1185">Reference proteome</keyword>
<dbReference type="GO" id="GO:0046872">
    <property type="term" value="F:metal ion binding"/>
    <property type="evidence" value="ECO:0007669"/>
    <property type="project" value="UniProtKB-KW"/>
</dbReference>
<keyword evidence="1" id="KW-0479">Metal-binding</keyword>
<reference evidence="3" key="1">
    <citation type="submission" date="2021-06" db="EMBL/GenBank/DDBJ databases">
        <title>Parelaphostrongylus tenuis whole genome reference sequence.</title>
        <authorList>
            <person name="Garwood T.J."/>
            <person name="Larsen P.A."/>
            <person name="Fountain-Jones N.M."/>
            <person name="Garbe J.R."/>
            <person name="Macchietto M.G."/>
            <person name="Kania S.A."/>
            <person name="Gerhold R.W."/>
            <person name="Richards J.E."/>
            <person name="Wolf T.M."/>
        </authorList>
    </citation>
    <scope>NUCLEOTIDE SEQUENCE</scope>
    <source>
        <strain evidence="3">MNPRO001-30</strain>
        <tissue evidence="3">Meninges</tissue>
    </source>
</reference>
<evidence type="ECO:0000259" key="2">
    <source>
        <dbReference type="Pfam" id="PF17958"/>
    </source>
</evidence>
<protein>
    <recommendedName>
        <fullName evidence="2">PP2A regulatory subunit B'' EF-hand domain-containing protein</fullName>
    </recommendedName>
</protein>
<feature type="domain" description="PP2A regulatory subunit B'' EF-hand" evidence="2">
    <location>
        <begin position="1"/>
        <end position="64"/>
    </location>
</feature>
<dbReference type="GO" id="GO:0000159">
    <property type="term" value="C:protein phosphatase type 2A complex"/>
    <property type="evidence" value="ECO:0007669"/>
    <property type="project" value="TreeGrafter"/>
</dbReference>
<proteinExistence type="predicted"/>
<dbReference type="PANTHER" id="PTHR14095">
    <property type="entry name" value="PHOSPHATASE 2A REGULATORY SUBUNIT-RELATED"/>
    <property type="match status" value="1"/>
</dbReference>
<evidence type="ECO:0000313" key="4">
    <source>
        <dbReference type="Proteomes" id="UP001196413"/>
    </source>
</evidence>
<evidence type="ECO:0000256" key="1">
    <source>
        <dbReference type="ARBA" id="ARBA00022723"/>
    </source>
</evidence>
<organism evidence="3 4">
    <name type="scientific">Parelaphostrongylus tenuis</name>
    <name type="common">Meningeal worm</name>
    <dbReference type="NCBI Taxonomy" id="148309"/>
    <lineage>
        <taxon>Eukaryota</taxon>
        <taxon>Metazoa</taxon>
        <taxon>Ecdysozoa</taxon>
        <taxon>Nematoda</taxon>
        <taxon>Chromadorea</taxon>
        <taxon>Rhabditida</taxon>
        <taxon>Rhabditina</taxon>
        <taxon>Rhabditomorpha</taxon>
        <taxon>Strongyloidea</taxon>
        <taxon>Metastrongylidae</taxon>
        <taxon>Parelaphostrongylus</taxon>
    </lineage>
</organism>
<sequence>MIKGIMHTLSSLEFCREAVELHDKYCDAVIARIMRNLGCVWKGKITPNYLRKSDLLAKIRKLQENVDINSCVRYFSNKVSFSTVFSRMLFKLIGMIP</sequence>
<dbReference type="AlphaFoldDB" id="A0AAD5MIN6"/>
<dbReference type="InterPro" id="IPR041534">
    <property type="entry name" value="EF-hand_13"/>
</dbReference>
<dbReference type="GO" id="GO:0019888">
    <property type="term" value="F:protein phosphatase regulator activity"/>
    <property type="evidence" value="ECO:0007669"/>
    <property type="project" value="TreeGrafter"/>
</dbReference>
<dbReference type="Gene3D" id="1.10.238.220">
    <property type="match status" value="1"/>
</dbReference>
<dbReference type="Pfam" id="PF17958">
    <property type="entry name" value="EF-hand_13"/>
    <property type="match status" value="1"/>
</dbReference>